<gene>
    <name evidence="1" type="ORF">T4E_11561</name>
</gene>
<comment type="caution">
    <text evidence="1">The sequence shown here is derived from an EMBL/GenBank/DDBJ whole genome shotgun (WGS) entry which is preliminary data.</text>
</comment>
<sequence length="89" mass="9330">MMTNTLPPVVTKLNTKPTITMARKAAKPCGGDSSKVENASCVLFSTTVSTATAFAPSTTSLTFKLSSASLSFSNSSNTLIKKRNISPEL</sequence>
<proteinExistence type="predicted"/>
<organism evidence="1 2">
    <name type="scientific">Trichinella pseudospiralis</name>
    <name type="common">Parasitic roundworm</name>
    <dbReference type="NCBI Taxonomy" id="6337"/>
    <lineage>
        <taxon>Eukaryota</taxon>
        <taxon>Metazoa</taxon>
        <taxon>Ecdysozoa</taxon>
        <taxon>Nematoda</taxon>
        <taxon>Enoplea</taxon>
        <taxon>Dorylaimia</taxon>
        <taxon>Trichinellida</taxon>
        <taxon>Trichinellidae</taxon>
        <taxon>Trichinella</taxon>
    </lineage>
</organism>
<dbReference type="AlphaFoldDB" id="A0A0V0XJK6"/>
<dbReference type="Proteomes" id="UP000054815">
    <property type="component" value="Unassembled WGS sequence"/>
</dbReference>
<reference evidence="1 2" key="1">
    <citation type="submission" date="2015-01" db="EMBL/GenBank/DDBJ databases">
        <title>Evolution of Trichinella species and genotypes.</title>
        <authorList>
            <person name="Korhonen P.K."/>
            <person name="Edoardo P."/>
            <person name="Giuseppe L.R."/>
            <person name="Gasser R.B."/>
        </authorList>
    </citation>
    <scope>NUCLEOTIDE SEQUENCE [LARGE SCALE GENOMIC DNA]</scope>
    <source>
        <strain evidence="1">ISS141</strain>
    </source>
</reference>
<evidence type="ECO:0000313" key="1">
    <source>
        <dbReference type="EMBL" id="KRX88046.1"/>
    </source>
</evidence>
<evidence type="ECO:0000313" key="2">
    <source>
        <dbReference type="Proteomes" id="UP000054815"/>
    </source>
</evidence>
<name>A0A0V0XJK6_TRIPS</name>
<protein>
    <submittedName>
        <fullName evidence="1">Uncharacterized protein</fullName>
    </submittedName>
</protein>
<accession>A0A0V0XJK6</accession>
<dbReference type="EMBL" id="JYDU01000253">
    <property type="protein sequence ID" value="KRX88046.1"/>
    <property type="molecule type" value="Genomic_DNA"/>
</dbReference>